<keyword evidence="3" id="KW-1185">Reference proteome</keyword>
<organism evidence="2 3">
    <name type="scientific">Parnassius apollo</name>
    <name type="common">Apollo butterfly</name>
    <name type="synonym">Papilio apollo</name>
    <dbReference type="NCBI Taxonomy" id="110799"/>
    <lineage>
        <taxon>Eukaryota</taxon>
        <taxon>Metazoa</taxon>
        <taxon>Ecdysozoa</taxon>
        <taxon>Arthropoda</taxon>
        <taxon>Hexapoda</taxon>
        <taxon>Insecta</taxon>
        <taxon>Pterygota</taxon>
        <taxon>Neoptera</taxon>
        <taxon>Endopterygota</taxon>
        <taxon>Lepidoptera</taxon>
        <taxon>Glossata</taxon>
        <taxon>Ditrysia</taxon>
        <taxon>Papilionoidea</taxon>
        <taxon>Papilionidae</taxon>
        <taxon>Parnassiinae</taxon>
        <taxon>Parnassini</taxon>
        <taxon>Parnassius</taxon>
        <taxon>Parnassius</taxon>
    </lineage>
</organism>
<accession>A0A8S3WCR6</accession>
<sequence>MLRALSIQPTAQDSAFLELERREEQKRKARAPAEIRYKKPRHQLKSSSDFLETIRPPPRAQCNRKQAQKSDILADTPEKKALEEKRHIKEMKKRNMSVNNQYKGGKKIKQRVKGKIKESKAKGDRKINKDEKVEKVKKKILK</sequence>
<feature type="compositionally biased region" description="Basic and acidic residues" evidence="1">
    <location>
        <begin position="18"/>
        <end position="37"/>
    </location>
</feature>
<protein>
    <submittedName>
        <fullName evidence="2">(apollo) hypothetical protein</fullName>
    </submittedName>
</protein>
<evidence type="ECO:0000256" key="1">
    <source>
        <dbReference type="SAM" id="MobiDB-lite"/>
    </source>
</evidence>
<evidence type="ECO:0000313" key="3">
    <source>
        <dbReference type="Proteomes" id="UP000691718"/>
    </source>
</evidence>
<feature type="compositionally biased region" description="Basic residues" evidence="1">
    <location>
        <begin position="104"/>
        <end position="114"/>
    </location>
</feature>
<dbReference type="Proteomes" id="UP000691718">
    <property type="component" value="Unassembled WGS sequence"/>
</dbReference>
<feature type="region of interest" description="Disordered" evidence="1">
    <location>
        <begin position="1"/>
        <end position="142"/>
    </location>
</feature>
<feature type="compositionally biased region" description="Basic and acidic residues" evidence="1">
    <location>
        <begin position="76"/>
        <end position="87"/>
    </location>
</feature>
<reference evidence="2" key="1">
    <citation type="submission" date="2021-04" db="EMBL/GenBank/DDBJ databases">
        <authorList>
            <person name="Tunstrom K."/>
        </authorList>
    </citation>
    <scope>NUCLEOTIDE SEQUENCE</scope>
</reference>
<gene>
    <name evidence="2" type="ORF">PAPOLLO_LOCUS4877</name>
</gene>
<dbReference type="AlphaFoldDB" id="A0A8S3WCR6"/>
<name>A0A8S3WCR6_PARAO</name>
<comment type="caution">
    <text evidence="2">The sequence shown here is derived from an EMBL/GenBank/DDBJ whole genome shotgun (WGS) entry which is preliminary data.</text>
</comment>
<dbReference type="EMBL" id="CAJQZP010000288">
    <property type="protein sequence ID" value="CAG4953544.1"/>
    <property type="molecule type" value="Genomic_DNA"/>
</dbReference>
<feature type="compositionally biased region" description="Basic and acidic residues" evidence="1">
    <location>
        <begin position="115"/>
        <end position="134"/>
    </location>
</feature>
<proteinExistence type="predicted"/>
<evidence type="ECO:0000313" key="2">
    <source>
        <dbReference type="EMBL" id="CAG4953544.1"/>
    </source>
</evidence>